<dbReference type="PANTHER" id="PTHR11439">
    <property type="entry name" value="GAG-POL-RELATED RETROTRANSPOSON"/>
    <property type="match status" value="1"/>
</dbReference>
<sequence length="600" mass="68635">MIDYSLWEVIKNGNKDLKKTVGTSEETYEPTSAEEKLDRRNEMKARGTLLMALPNKDQLKFIHTKMQNYSCKPLRKGIEETRNQIRIQKLNSQLEIQGEDHQTQIKIHKIWLLYPQTAQVALIKQIPLLVELVLLILKSYQAEEEIPTNYAFMEHTSSRSSSSFESEGNPQQKDYKEKGIIESSCFRHMTGNKCYLTNFEAYDGGFVSFGDGKGIENQIDCKVKVIRYDNGTEFKNSVMSRFCEDKGIKREFSVAITPQQNGIAEKRNRTLIEAIRTMALVTKPLNKTPYELIRRRPPLIYFMKPFGCLVTILNTTDNLGKFEGKADEGYFVGYSVDSAVDAGKKAPEIDESKASDNGGKNDQVPRNDTGIFGNAYDDNVLEEEVDINNIDSSYIILEATKFLKDHPLDQVIGSLETPVQIRQMSKIHKEFGLLSSVHKLRRTNHKDFQNYLFACFLSQMEPKKPVQALQDPSWVEAMQNELLYFKLLNVKTASTPMESNKPLIKDEEAKDLDVQLYKSMICSLMYLTASRPDITFAVCVRVRFQVHPKTSHLHDLKRIFRYLKGQPKLGLWYPKDSPFNLEASSDSNYAGAILDRKSTT</sequence>
<dbReference type="InterPro" id="IPR012337">
    <property type="entry name" value="RNaseH-like_sf"/>
</dbReference>
<feature type="compositionally biased region" description="Basic and acidic residues" evidence="1">
    <location>
        <begin position="345"/>
        <end position="354"/>
    </location>
</feature>
<evidence type="ECO:0000256" key="1">
    <source>
        <dbReference type="SAM" id="MobiDB-lite"/>
    </source>
</evidence>
<dbReference type="SUPFAM" id="SSF53098">
    <property type="entry name" value="Ribonuclease H-like"/>
    <property type="match status" value="1"/>
</dbReference>
<dbReference type="GO" id="GO:0003676">
    <property type="term" value="F:nucleic acid binding"/>
    <property type="evidence" value="ECO:0007669"/>
    <property type="project" value="InterPro"/>
</dbReference>
<evidence type="ECO:0000313" key="3">
    <source>
        <dbReference type="EMBL" id="GEX52283.1"/>
    </source>
</evidence>
<dbReference type="Gene3D" id="3.30.420.10">
    <property type="entry name" value="Ribonuclease H-like superfamily/Ribonuclease H"/>
    <property type="match status" value="1"/>
</dbReference>
<dbReference type="InterPro" id="IPR001584">
    <property type="entry name" value="Integrase_cat-core"/>
</dbReference>
<dbReference type="AlphaFoldDB" id="A0A699H7L9"/>
<evidence type="ECO:0000259" key="2">
    <source>
        <dbReference type="PROSITE" id="PS50994"/>
    </source>
</evidence>
<gene>
    <name evidence="3" type="ORF">Tci_324258</name>
</gene>
<name>A0A699H7L9_TANCI</name>
<reference evidence="3" key="1">
    <citation type="journal article" date="2019" name="Sci. Rep.">
        <title>Draft genome of Tanacetum cinerariifolium, the natural source of mosquito coil.</title>
        <authorList>
            <person name="Yamashiro T."/>
            <person name="Shiraishi A."/>
            <person name="Satake H."/>
            <person name="Nakayama K."/>
        </authorList>
    </citation>
    <scope>NUCLEOTIDE SEQUENCE</scope>
</reference>
<dbReference type="PANTHER" id="PTHR11439:SF495">
    <property type="entry name" value="REVERSE TRANSCRIPTASE, RNA-DEPENDENT DNA POLYMERASE-RELATED"/>
    <property type="match status" value="1"/>
</dbReference>
<dbReference type="InterPro" id="IPR036397">
    <property type="entry name" value="RNaseH_sf"/>
</dbReference>
<dbReference type="GO" id="GO:0015074">
    <property type="term" value="P:DNA integration"/>
    <property type="evidence" value="ECO:0007669"/>
    <property type="project" value="InterPro"/>
</dbReference>
<feature type="domain" description="Integrase catalytic" evidence="2">
    <location>
        <begin position="224"/>
        <end position="335"/>
    </location>
</feature>
<dbReference type="EMBL" id="BKCJ010113349">
    <property type="protein sequence ID" value="GEX52283.1"/>
    <property type="molecule type" value="Genomic_DNA"/>
</dbReference>
<organism evidence="3">
    <name type="scientific">Tanacetum cinerariifolium</name>
    <name type="common">Dalmatian daisy</name>
    <name type="synonym">Chrysanthemum cinerariifolium</name>
    <dbReference type="NCBI Taxonomy" id="118510"/>
    <lineage>
        <taxon>Eukaryota</taxon>
        <taxon>Viridiplantae</taxon>
        <taxon>Streptophyta</taxon>
        <taxon>Embryophyta</taxon>
        <taxon>Tracheophyta</taxon>
        <taxon>Spermatophyta</taxon>
        <taxon>Magnoliopsida</taxon>
        <taxon>eudicotyledons</taxon>
        <taxon>Gunneridae</taxon>
        <taxon>Pentapetalae</taxon>
        <taxon>asterids</taxon>
        <taxon>campanulids</taxon>
        <taxon>Asterales</taxon>
        <taxon>Asteraceae</taxon>
        <taxon>Asteroideae</taxon>
        <taxon>Anthemideae</taxon>
        <taxon>Anthemidinae</taxon>
        <taxon>Tanacetum</taxon>
    </lineage>
</organism>
<accession>A0A699H7L9</accession>
<dbReference type="PROSITE" id="PS50994">
    <property type="entry name" value="INTEGRASE"/>
    <property type="match status" value="1"/>
</dbReference>
<comment type="caution">
    <text evidence="3">The sequence shown here is derived from an EMBL/GenBank/DDBJ whole genome shotgun (WGS) entry which is preliminary data.</text>
</comment>
<protein>
    <submittedName>
        <fullName evidence="3">Ribonuclease H-like domain-containing protein</fullName>
    </submittedName>
</protein>
<feature type="region of interest" description="Disordered" evidence="1">
    <location>
        <begin position="345"/>
        <end position="371"/>
    </location>
</feature>
<proteinExistence type="predicted"/>